<dbReference type="Pfam" id="PF08044">
    <property type="entry name" value="DUF1707"/>
    <property type="match status" value="1"/>
</dbReference>
<comment type="caution">
    <text evidence="3">The sequence shown here is derived from an EMBL/GenBank/DDBJ whole genome shotgun (WGS) entry which is preliminary data.</text>
</comment>
<sequence length="204" mass="22311">MEKERDQIIDHLSNCFARDLLTAEDFELRVERAHQASTLDQLAGLIEDLPTLPGSPRFAAPSGSHSRFPSGDYAEGRGEGSPGPYRGGFPGDLEPETTYAIFSEQKLAGNWLRRNSAAATVALGSMVMDLRDVTLGPYTEIQLTAFMGEITIILPDYPVLVESSVSTILAEFKRKGMGRAPDNAPLLKLKGYAVLSQITLKQKR</sequence>
<feature type="domain" description="DUF1707" evidence="2">
    <location>
        <begin position="3"/>
        <end position="50"/>
    </location>
</feature>
<dbReference type="Proteomes" id="UP000029692">
    <property type="component" value="Unassembled WGS sequence"/>
</dbReference>
<accession>A0A098QW21</accession>
<feature type="region of interest" description="Disordered" evidence="1">
    <location>
        <begin position="53"/>
        <end position="89"/>
    </location>
</feature>
<protein>
    <recommendedName>
        <fullName evidence="2">DUF1707 domain-containing protein</fullName>
    </recommendedName>
</protein>
<dbReference type="PANTHER" id="PTHR40763:SF5">
    <property type="entry name" value="MEMBRANE PROTEIN"/>
    <property type="match status" value="1"/>
</dbReference>
<dbReference type="PANTHER" id="PTHR40763">
    <property type="entry name" value="MEMBRANE PROTEIN-RELATED"/>
    <property type="match status" value="1"/>
</dbReference>
<dbReference type="AlphaFoldDB" id="A0A098QW21"/>
<organism evidence="3 4">
    <name type="scientific">Spirochaeta lutea</name>
    <dbReference type="NCBI Taxonomy" id="1480694"/>
    <lineage>
        <taxon>Bacteria</taxon>
        <taxon>Pseudomonadati</taxon>
        <taxon>Spirochaetota</taxon>
        <taxon>Spirochaetia</taxon>
        <taxon>Spirochaetales</taxon>
        <taxon>Spirochaetaceae</taxon>
        <taxon>Spirochaeta</taxon>
    </lineage>
</organism>
<dbReference type="STRING" id="1480694.DC28_08545"/>
<name>A0A098QW21_9SPIO</name>
<dbReference type="EMBL" id="JNUP01000064">
    <property type="protein sequence ID" value="KGE71864.1"/>
    <property type="molecule type" value="Genomic_DNA"/>
</dbReference>
<keyword evidence="4" id="KW-1185">Reference proteome</keyword>
<evidence type="ECO:0000313" key="3">
    <source>
        <dbReference type="EMBL" id="KGE71864.1"/>
    </source>
</evidence>
<dbReference type="RefSeq" id="WP_037547691.1">
    <property type="nucleotide sequence ID" value="NZ_JNUP01000064.1"/>
</dbReference>
<evidence type="ECO:0000259" key="2">
    <source>
        <dbReference type="Pfam" id="PF08044"/>
    </source>
</evidence>
<evidence type="ECO:0000256" key="1">
    <source>
        <dbReference type="SAM" id="MobiDB-lite"/>
    </source>
</evidence>
<proteinExistence type="predicted"/>
<dbReference type="InterPro" id="IPR012551">
    <property type="entry name" value="DUF1707_SHOCT-like"/>
</dbReference>
<gene>
    <name evidence="3" type="ORF">DC28_08545</name>
</gene>
<reference evidence="3 4" key="1">
    <citation type="submission" date="2014-05" db="EMBL/GenBank/DDBJ databases">
        <title>De novo Genome Sequence of Spirocheata sp.</title>
        <authorList>
            <person name="Shivani Y."/>
            <person name="Subhash Y."/>
            <person name="Tushar L."/>
            <person name="Sasikala C."/>
            <person name="Ramana C.V."/>
        </authorList>
    </citation>
    <scope>NUCLEOTIDE SEQUENCE [LARGE SCALE GENOMIC DNA]</scope>
    <source>
        <strain evidence="3 4">JC230</strain>
    </source>
</reference>
<feature type="compositionally biased region" description="Gly residues" evidence="1">
    <location>
        <begin position="79"/>
        <end position="89"/>
    </location>
</feature>
<evidence type="ECO:0000313" key="4">
    <source>
        <dbReference type="Proteomes" id="UP000029692"/>
    </source>
</evidence>